<feature type="transmembrane region" description="Helical" evidence="1">
    <location>
        <begin position="161"/>
        <end position="178"/>
    </location>
</feature>
<keyword evidence="1" id="KW-0812">Transmembrane</keyword>
<accession>A0A0D0CNP6</accession>
<proteinExistence type="predicted"/>
<evidence type="ECO:0000313" key="3">
    <source>
        <dbReference type="Proteomes" id="UP000053593"/>
    </source>
</evidence>
<feature type="transmembrane region" description="Helical" evidence="1">
    <location>
        <begin position="21"/>
        <end position="41"/>
    </location>
</feature>
<keyword evidence="1" id="KW-0472">Membrane</keyword>
<feature type="transmembrane region" description="Helical" evidence="1">
    <location>
        <begin position="126"/>
        <end position="149"/>
    </location>
</feature>
<evidence type="ECO:0000256" key="1">
    <source>
        <dbReference type="SAM" id="Phobius"/>
    </source>
</evidence>
<evidence type="ECO:0000313" key="2">
    <source>
        <dbReference type="EMBL" id="KIK60392.1"/>
    </source>
</evidence>
<organism evidence="2 3">
    <name type="scientific">Collybiopsis luxurians FD-317 M1</name>
    <dbReference type="NCBI Taxonomy" id="944289"/>
    <lineage>
        <taxon>Eukaryota</taxon>
        <taxon>Fungi</taxon>
        <taxon>Dikarya</taxon>
        <taxon>Basidiomycota</taxon>
        <taxon>Agaricomycotina</taxon>
        <taxon>Agaricomycetes</taxon>
        <taxon>Agaricomycetidae</taxon>
        <taxon>Agaricales</taxon>
        <taxon>Marasmiineae</taxon>
        <taxon>Omphalotaceae</taxon>
        <taxon>Collybiopsis</taxon>
        <taxon>Collybiopsis luxurians</taxon>
    </lineage>
</organism>
<feature type="transmembrane region" description="Helical" evidence="1">
    <location>
        <begin position="71"/>
        <end position="88"/>
    </location>
</feature>
<dbReference type="AlphaFoldDB" id="A0A0D0CNP6"/>
<dbReference type="Proteomes" id="UP000053593">
    <property type="component" value="Unassembled WGS sequence"/>
</dbReference>
<keyword evidence="1" id="KW-1133">Transmembrane helix</keyword>
<name>A0A0D0CNP6_9AGAR</name>
<sequence>MLLPVVCVSRRRNSRICILDFLFHFSLCPLPFALFCFVSLFSFDAGSLLLISALYSSPFCFSFLDFAERAFIFYLVIFVFPFCFHPVVRRRMRSPSPLALGFPFGYLLYHSRSMFDDQVDDIRIDVFMHLAFQVLFCNVAVLLRCFYTIRYSSFGAPLHRNRMLLLVVCVSLLFVFLISFPFSLYPLILSVFPLSSHLTLVLYFFDARPLPSFFS</sequence>
<keyword evidence="3" id="KW-1185">Reference proteome</keyword>
<dbReference type="HOGENOM" id="CLU_1283390_0_0_1"/>
<reference evidence="2 3" key="1">
    <citation type="submission" date="2014-04" db="EMBL/GenBank/DDBJ databases">
        <title>Evolutionary Origins and Diversification of the Mycorrhizal Mutualists.</title>
        <authorList>
            <consortium name="DOE Joint Genome Institute"/>
            <consortium name="Mycorrhizal Genomics Consortium"/>
            <person name="Kohler A."/>
            <person name="Kuo A."/>
            <person name="Nagy L.G."/>
            <person name="Floudas D."/>
            <person name="Copeland A."/>
            <person name="Barry K.W."/>
            <person name="Cichocki N."/>
            <person name="Veneault-Fourrey C."/>
            <person name="LaButti K."/>
            <person name="Lindquist E.A."/>
            <person name="Lipzen A."/>
            <person name="Lundell T."/>
            <person name="Morin E."/>
            <person name="Murat C."/>
            <person name="Riley R."/>
            <person name="Ohm R."/>
            <person name="Sun H."/>
            <person name="Tunlid A."/>
            <person name="Henrissat B."/>
            <person name="Grigoriev I.V."/>
            <person name="Hibbett D.S."/>
            <person name="Martin F."/>
        </authorList>
    </citation>
    <scope>NUCLEOTIDE SEQUENCE [LARGE SCALE GENOMIC DNA]</scope>
    <source>
        <strain evidence="2 3">FD-317 M1</strain>
    </source>
</reference>
<dbReference type="EMBL" id="KN834775">
    <property type="protein sequence ID" value="KIK60392.1"/>
    <property type="molecule type" value="Genomic_DNA"/>
</dbReference>
<gene>
    <name evidence="2" type="ORF">GYMLUDRAFT_606266</name>
</gene>
<protein>
    <submittedName>
        <fullName evidence="2">Uncharacterized protein</fullName>
    </submittedName>
</protein>